<accession>G4ZI33</accession>
<proteinExistence type="predicted"/>
<protein>
    <submittedName>
        <fullName evidence="2">Uncharacterized protein</fullName>
    </submittedName>
</protein>
<organism evidence="2 3">
    <name type="scientific">Phytophthora sojae (strain P6497)</name>
    <name type="common">Soybean stem and root rot agent</name>
    <name type="synonym">Phytophthora megasperma f. sp. glycines</name>
    <dbReference type="NCBI Taxonomy" id="1094619"/>
    <lineage>
        <taxon>Eukaryota</taxon>
        <taxon>Sar</taxon>
        <taxon>Stramenopiles</taxon>
        <taxon>Oomycota</taxon>
        <taxon>Peronosporomycetes</taxon>
        <taxon>Peronosporales</taxon>
        <taxon>Peronosporaceae</taxon>
        <taxon>Phytophthora</taxon>
    </lineage>
</organism>
<dbReference type="KEGG" id="psoj:PHYSODRAFT_300671"/>
<dbReference type="AlphaFoldDB" id="G4ZI33"/>
<evidence type="ECO:0000313" key="2">
    <source>
        <dbReference type="EMBL" id="EGZ17676.1"/>
    </source>
</evidence>
<dbReference type="GeneID" id="20641889"/>
<evidence type="ECO:0000313" key="3">
    <source>
        <dbReference type="Proteomes" id="UP000002640"/>
    </source>
</evidence>
<reference evidence="2 3" key="1">
    <citation type="journal article" date="2006" name="Science">
        <title>Phytophthora genome sequences uncover evolutionary origins and mechanisms of pathogenesis.</title>
        <authorList>
            <person name="Tyler B.M."/>
            <person name="Tripathy S."/>
            <person name="Zhang X."/>
            <person name="Dehal P."/>
            <person name="Jiang R.H."/>
            <person name="Aerts A."/>
            <person name="Arredondo F.D."/>
            <person name="Baxter L."/>
            <person name="Bensasson D."/>
            <person name="Beynon J.L."/>
            <person name="Chapman J."/>
            <person name="Damasceno C.M."/>
            <person name="Dorrance A.E."/>
            <person name="Dou D."/>
            <person name="Dickerman A.W."/>
            <person name="Dubchak I.L."/>
            <person name="Garbelotto M."/>
            <person name="Gijzen M."/>
            <person name="Gordon S.G."/>
            <person name="Govers F."/>
            <person name="Grunwald N.J."/>
            <person name="Huang W."/>
            <person name="Ivors K.L."/>
            <person name="Jones R.W."/>
            <person name="Kamoun S."/>
            <person name="Krampis K."/>
            <person name="Lamour K.H."/>
            <person name="Lee M.K."/>
            <person name="McDonald W.H."/>
            <person name="Medina M."/>
            <person name="Meijer H.J."/>
            <person name="Nordberg E.K."/>
            <person name="Maclean D.J."/>
            <person name="Ospina-Giraldo M.D."/>
            <person name="Morris P.F."/>
            <person name="Phuntumart V."/>
            <person name="Putnam N.H."/>
            <person name="Rash S."/>
            <person name="Rose J.K."/>
            <person name="Sakihama Y."/>
            <person name="Salamov A.A."/>
            <person name="Savidor A."/>
            <person name="Scheuring C.F."/>
            <person name="Smith B.M."/>
            <person name="Sobral B.W."/>
            <person name="Terry A."/>
            <person name="Torto-Alalibo T.A."/>
            <person name="Win J."/>
            <person name="Xu Z."/>
            <person name="Zhang H."/>
            <person name="Grigoriev I.V."/>
            <person name="Rokhsar D.S."/>
            <person name="Boore J.L."/>
        </authorList>
    </citation>
    <scope>NUCLEOTIDE SEQUENCE [LARGE SCALE GENOMIC DNA]</scope>
    <source>
        <strain evidence="2 3">P6497</strain>
    </source>
</reference>
<feature type="region of interest" description="Disordered" evidence="1">
    <location>
        <begin position="1"/>
        <end position="21"/>
    </location>
</feature>
<gene>
    <name evidence="2" type="ORF">PHYSODRAFT_300671</name>
</gene>
<sequence length="192" mass="21430">MYALAPFDGSQHSEDHHPGTMDQLTHLHRRRQVTLQEDFVQVNGKPEELCSIRHDAEQQALAIVEHRVDPIVASTRYEFEHAAALMEQKMQLRLEESFRASHAAAQSTVCDAVQAISGRVDSAEAILVEARARLDEALDIHVANSQLIAPENIRQQIAELCEEGVHEALRSAQVSFNAAVEEKAERHASLIE</sequence>
<keyword evidence="3" id="KW-1185">Reference proteome</keyword>
<dbReference type="EMBL" id="JH159154">
    <property type="protein sequence ID" value="EGZ17676.1"/>
    <property type="molecule type" value="Genomic_DNA"/>
</dbReference>
<dbReference type="Proteomes" id="UP000002640">
    <property type="component" value="Unassembled WGS sequence"/>
</dbReference>
<dbReference type="RefSeq" id="XP_009526734.1">
    <property type="nucleotide sequence ID" value="XM_009528439.1"/>
</dbReference>
<evidence type="ECO:0000256" key="1">
    <source>
        <dbReference type="SAM" id="MobiDB-lite"/>
    </source>
</evidence>
<dbReference type="InParanoid" id="G4ZI33"/>
<name>G4ZI33_PHYSP</name>